<feature type="compositionally biased region" description="Acidic residues" evidence="6">
    <location>
        <begin position="246"/>
        <end position="255"/>
    </location>
</feature>
<reference evidence="8 9" key="1">
    <citation type="journal article" date="2021" name="Environ. Microbiol.">
        <title>Gene family expansions and transcriptome signatures uncover fungal adaptations to wood decay.</title>
        <authorList>
            <person name="Hage H."/>
            <person name="Miyauchi S."/>
            <person name="Viragh M."/>
            <person name="Drula E."/>
            <person name="Min B."/>
            <person name="Chaduli D."/>
            <person name="Navarro D."/>
            <person name="Favel A."/>
            <person name="Norest M."/>
            <person name="Lesage-Meessen L."/>
            <person name="Balint B."/>
            <person name="Merenyi Z."/>
            <person name="de Eugenio L."/>
            <person name="Morin E."/>
            <person name="Martinez A.T."/>
            <person name="Baldrian P."/>
            <person name="Stursova M."/>
            <person name="Martinez M.J."/>
            <person name="Novotny C."/>
            <person name="Magnuson J.K."/>
            <person name="Spatafora J.W."/>
            <person name="Maurice S."/>
            <person name="Pangilinan J."/>
            <person name="Andreopoulos W."/>
            <person name="LaButti K."/>
            <person name="Hundley H."/>
            <person name="Na H."/>
            <person name="Kuo A."/>
            <person name="Barry K."/>
            <person name="Lipzen A."/>
            <person name="Henrissat B."/>
            <person name="Riley R."/>
            <person name="Ahrendt S."/>
            <person name="Nagy L.G."/>
            <person name="Grigoriev I.V."/>
            <person name="Martin F."/>
            <person name="Rosso M.N."/>
        </authorList>
    </citation>
    <scope>NUCLEOTIDE SEQUENCE [LARGE SCALE GENOMIC DNA]</scope>
    <source>
        <strain evidence="8 9">CIRM-BRFM 1785</strain>
    </source>
</reference>
<dbReference type="SUPFAM" id="SSF57667">
    <property type="entry name" value="beta-beta-alpha zinc fingers"/>
    <property type="match status" value="1"/>
</dbReference>
<evidence type="ECO:0000256" key="1">
    <source>
        <dbReference type="ARBA" id="ARBA00022723"/>
    </source>
</evidence>
<feature type="compositionally biased region" description="Pro residues" evidence="6">
    <location>
        <begin position="1"/>
        <end position="10"/>
    </location>
</feature>
<keyword evidence="1" id="KW-0479">Metal-binding</keyword>
<dbReference type="PROSITE" id="PS00028">
    <property type="entry name" value="ZINC_FINGER_C2H2_1"/>
    <property type="match status" value="2"/>
</dbReference>
<evidence type="ECO:0000256" key="5">
    <source>
        <dbReference type="PROSITE-ProRule" id="PRU00042"/>
    </source>
</evidence>
<dbReference type="PANTHER" id="PTHR14003:SF20">
    <property type="entry name" value="FINGER DOMAIN PROTEIN, PUTATIVE (AFU_ORTHOLOGUE AFUA_4G10380)-RELATED"/>
    <property type="match status" value="1"/>
</dbReference>
<protein>
    <recommendedName>
        <fullName evidence="7">C2H2-type domain-containing protein</fullName>
    </recommendedName>
</protein>
<dbReference type="Gene3D" id="3.30.160.60">
    <property type="entry name" value="Classic Zinc Finger"/>
    <property type="match status" value="2"/>
</dbReference>
<dbReference type="InterPro" id="IPR013087">
    <property type="entry name" value="Znf_C2H2_type"/>
</dbReference>
<keyword evidence="9" id="KW-1185">Reference proteome</keyword>
<dbReference type="InterPro" id="IPR036236">
    <property type="entry name" value="Znf_C2H2_sf"/>
</dbReference>
<keyword evidence="2" id="KW-0677">Repeat</keyword>
<keyword evidence="3 5" id="KW-0863">Zinc-finger</keyword>
<evidence type="ECO:0000256" key="6">
    <source>
        <dbReference type="SAM" id="MobiDB-lite"/>
    </source>
</evidence>
<gene>
    <name evidence="8" type="ORF">C8Q71DRAFT_266215</name>
</gene>
<dbReference type="EMBL" id="JADCUA010000022">
    <property type="protein sequence ID" value="KAH9832200.1"/>
    <property type="molecule type" value="Genomic_DNA"/>
</dbReference>
<feature type="region of interest" description="Disordered" evidence="6">
    <location>
        <begin position="228"/>
        <end position="270"/>
    </location>
</feature>
<sequence>MPSDQPPPSSDPRREAHRPTLPPIRDIFGRELSEAVPPQQGRASASPQIAFQRLALTDDDRRQRTGSPAPGSRGHASSSHPQAAYYSAPGPAETGSHARTASVSAQRPYVYGAPPPPGQQHGHHGHGQHPSYPQQRMSRGEMPTGVYPYAAPQSQYPGQHMPVASSSRGTTEATQPERSAASRYECSYCHKGFTRPSSLKIHINTHTGERPFTCPHPGCGRSFSVQSNMRRHARVHERGSDSQADVADEDLDEGELSASSNDKESSQRKR</sequence>
<evidence type="ECO:0000313" key="9">
    <source>
        <dbReference type="Proteomes" id="UP000814176"/>
    </source>
</evidence>
<dbReference type="PROSITE" id="PS50157">
    <property type="entry name" value="ZINC_FINGER_C2H2_2"/>
    <property type="match status" value="2"/>
</dbReference>
<dbReference type="PANTHER" id="PTHR14003">
    <property type="entry name" value="TRANSCRIPTIONAL REPRESSOR PROTEIN YY"/>
    <property type="match status" value="1"/>
</dbReference>
<organism evidence="8 9">
    <name type="scientific">Rhodofomes roseus</name>
    <dbReference type="NCBI Taxonomy" id="34475"/>
    <lineage>
        <taxon>Eukaryota</taxon>
        <taxon>Fungi</taxon>
        <taxon>Dikarya</taxon>
        <taxon>Basidiomycota</taxon>
        <taxon>Agaricomycotina</taxon>
        <taxon>Agaricomycetes</taxon>
        <taxon>Polyporales</taxon>
        <taxon>Rhodofomes</taxon>
    </lineage>
</organism>
<dbReference type="RefSeq" id="XP_047775219.1">
    <property type="nucleotide sequence ID" value="XM_047917398.1"/>
</dbReference>
<dbReference type="GeneID" id="71998130"/>
<feature type="compositionally biased region" description="Polar residues" evidence="6">
    <location>
        <begin position="164"/>
        <end position="177"/>
    </location>
</feature>
<accession>A0ABQ8K5E5</accession>
<evidence type="ECO:0000256" key="4">
    <source>
        <dbReference type="ARBA" id="ARBA00022833"/>
    </source>
</evidence>
<dbReference type="SMART" id="SM00355">
    <property type="entry name" value="ZnF_C2H2"/>
    <property type="match status" value="2"/>
</dbReference>
<evidence type="ECO:0000256" key="2">
    <source>
        <dbReference type="ARBA" id="ARBA00022737"/>
    </source>
</evidence>
<comment type="caution">
    <text evidence="8">The sequence shown here is derived from an EMBL/GenBank/DDBJ whole genome shotgun (WGS) entry which is preliminary data.</text>
</comment>
<feature type="domain" description="C2H2-type" evidence="7">
    <location>
        <begin position="212"/>
        <end position="241"/>
    </location>
</feature>
<proteinExistence type="predicted"/>
<evidence type="ECO:0000256" key="3">
    <source>
        <dbReference type="ARBA" id="ARBA00022771"/>
    </source>
</evidence>
<feature type="compositionally biased region" description="Basic and acidic residues" evidence="6">
    <location>
        <begin position="261"/>
        <end position="270"/>
    </location>
</feature>
<dbReference type="Proteomes" id="UP000814176">
    <property type="component" value="Unassembled WGS sequence"/>
</dbReference>
<evidence type="ECO:0000313" key="8">
    <source>
        <dbReference type="EMBL" id="KAH9832200.1"/>
    </source>
</evidence>
<feature type="region of interest" description="Disordered" evidence="6">
    <location>
        <begin position="1"/>
        <end position="184"/>
    </location>
</feature>
<name>A0ABQ8K5E5_9APHY</name>
<dbReference type="Pfam" id="PF00096">
    <property type="entry name" value="zf-C2H2"/>
    <property type="match status" value="2"/>
</dbReference>
<keyword evidence="4" id="KW-0862">Zinc</keyword>
<evidence type="ECO:0000259" key="7">
    <source>
        <dbReference type="PROSITE" id="PS50157"/>
    </source>
</evidence>
<feature type="domain" description="C2H2-type" evidence="7">
    <location>
        <begin position="184"/>
        <end position="211"/>
    </location>
</feature>